<evidence type="ECO:0000313" key="3">
    <source>
        <dbReference type="Proteomes" id="UP000475862"/>
    </source>
</evidence>
<keyword evidence="3" id="KW-1185">Reference proteome</keyword>
<keyword evidence="1" id="KW-0472">Membrane</keyword>
<accession>A0A6G0T4N3</accession>
<dbReference type="EMBL" id="VYZN01000064">
    <property type="protein sequence ID" value="KAE9525154.1"/>
    <property type="molecule type" value="Genomic_DNA"/>
</dbReference>
<feature type="transmembrane region" description="Helical" evidence="1">
    <location>
        <begin position="301"/>
        <end position="323"/>
    </location>
</feature>
<feature type="transmembrane region" description="Helical" evidence="1">
    <location>
        <begin position="153"/>
        <end position="182"/>
    </location>
</feature>
<keyword evidence="1" id="KW-0812">Transmembrane</keyword>
<evidence type="ECO:0000256" key="1">
    <source>
        <dbReference type="SAM" id="Phobius"/>
    </source>
</evidence>
<reference evidence="2 3" key="1">
    <citation type="submission" date="2019-08" db="EMBL/GenBank/DDBJ databases">
        <title>The genome of the soybean aphid Biotype 1, its phylome, world population structure and adaptation to the North American continent.</title>
        <authorList>
            <person name="Giordano R."/>
            <person name="Donthu R.K."/>
            <person name="Hernandez A.G."/>
            <person name="Wright C.L."/>
            <person name="Zimin A.V."/>
        </authorList>
    </citation>
    <scope>NUCLEOTIDE SEQUENCE [LARGE SCALE GENOMIC DNA]</scope>
    <source>
        <tissue evidence="2">Whole aphids</tissue>
    </source>
</reference>
<dbReference type="Proteomes" id="UP000475862">
    <property type="component" value="Unassembled WGS sequence"/>
</dbReference>
<keyword evidence="1" id="KW-1133">Transmembrane helix</keyword>
<gene>
    <name evidence="2" type="ORF">AGLY_014568</name>
</gene>
<evidence type="ECO:0000313" key="2">
    <source>
        <dbReference type="EMBL" id="KAE9525154.1"/>
    </source>
</evidence>
<organism evidence="2 3">
    <name type="scientific">Aphis glycines</name>
    <name type="common">Soybean aphid</name>
    <dbReference type="NCBI Taxonomy" id="307491"/>
    <lineage>
        <taxon>Eukaryota</taxon>
        <taxon>Metazoa</taxon>
        <taxon>Ecdysozoa</taxon>
        <taxon>Arthropoda</taxon>
        <taxon>Hexapoda</taxon>
        <taxon>Insecta</taxon>
        <taxon>Pterygota</taxon>
        <taxon>Neoptera</taxon>
        <taxon>Paraneoptera</taxon>
        <taxon>Hemiptera</taxon>
        <taxon>Sternorrhyncha</taxon>
        <taxon>Aphidomorpha</taxon>
        <taxon>Aphidoidea</taxon>
        <taxon>Aphididae</taxon>
        <taxon>Aphidini</taxon>
        <taxon>Aphis</taxon>
        <taxon>Aphis</taxon>
    </lineage>
</organism>
<proteinExistence type="predicted"/>
<name>A0A6G0T4N3_APHGL</name>
<dbReference type="AlphaFoldDB" id="A0A6G0T4N3"/>
<protein>
    <submittedName>
        <fullName evidence="2">Uncharacterized protein</fullName>
    </submittedName>
</protein>
<comment type="caution">
    <text evidence="2">The sequence shown here is derived from an EMBL/GenBank/DDBJ whole genome shotgun (WGS) entry which is preliminary data.</text>
</comment>
<sequence length="433" mass="48554">MTIGVFFAYVDLRRPFSSNTICSGGARISRQCTKATAFGSSRLRSPSNLNICKVLSLYSGSFFRGVLSFESVLLTLYAALFVEPCAHIRSGIFFNSHPTLGRRRASCTGVGAGLDGGDDKSMISEAGVNTNGATFLIAYWTSIWLNLSSNDLLLLLLLLLLMLLYLLLLHLLLSGLTIYITLSLQEHITNVSFELQIISQYRIIVLCNYTLISGCNRIATCCLWGGGIAGVTHCLLIVRSCVSITLAGQYSSKCKSGTYLQPSLRQYGTTDSELIRIKPHFSLRPGIILLISILKRNFKTCVFYLLTLNTFYIFTIFRAIAMISGSSHSFLTLIPLYECTLYDKNMPRLEPAALPLARLDIHIENIPQFAMQNHLRQGFNDHIVKITIEFSKNNEDCEIRITSMTKGYSTYKQKIFNFREPKRKLQSLSRNIF</sequence>